<dbReference type="Gene3D" id="1.10.1420.10">
    <property type="match status" value="2"/>
</dbReference>
<dbReference type="InterPro" id="IPR027417">
    <property type="entry name" value="P-loop_NTPase"/>
</dbReference>
<dbReference type="Gene3D" id="3.30.420.110">
    <property type="entry name" value="MutS, connector domain"/>
    <property type="match status" value="2"/>
</dbReference>
<dbReference type="GO" id="GO:0140664">
    <property type="term" value="F:ATP-dependent DNA damage sensor activity"/>
    <property type="evidence" value="ECO:0007669"/>
    <property type="project" value="InterPro"/>
</dbReference>
<dbReference type="EMBL" id="CASHTH010002722">
    <property type="protein sequence ID" value="CAI8034260.1"/>
    <property type="molecule type" value="Genomic_DNA"/>
</dbReference>
<keyword evidence="4" id="KW-0227">DNA damage</keyword>
<dbReference type="Gene3D" id="3.40.50.300">
    <property type="entry name" value="P-loop containing nucleotide triphosphate hydrolases"/>
    <property type="match status" value="1"/>
</dbReference>
<dbReference type="InterPro" id="IPR007860">
    <property type="entry name" value="DNA_mmatch_repair_MutS_con_dom"/>
</dbReference>
<protein>
    <recommendedName>
        <fullName evidence="2 8">DNA mismatch repair protein MSH3</fullName>
    </recommendedName>
    <alternativeName>
        <fullName evidence="2 8">DNA mismatch repair protein MSH3</fullName>
    </alternativeName>
</protein>
<dbReference type="FunFam" id="3.40.1170.10:FF:000004">
    <property type="entry name" value="DNA mismatch repair protein"/>
    <property type="match status" value="1"/>
</dbReference>
<evidence type="ECO:0000313" key="11">
    <source>
        <dbReference type="EMBL" id="CAI8034260.1"/>
    </source>
</evidence>
<name>A0AA35SQ91_GEOBA</name>
<dbReference type="Pfam" id="PF05188">
    <property type="entry name" value="MutS_II"/>
    <property type="match status" value="1"/>
</dbReference>
<dbReference type="GO" id="GO:0005524">
    <property type="term" value="F:ATP binding"/>
    <property type="evidence" value="ECO:0007669"/>
    <property type="project" value="UniProtKB-KW"/>
</dbReference>
<feature type="compositionally biased region" description="Low complexity" evidence="9">
    <location>
        <begin position="91"/>
        <end position="100"/>
    </location>
</feature>
<dbReference type="Pfam" id="PF01624">
    <property type="entry name" value="MutS_I"/>
    <property type="match status" value="1"/>
</dbReference>
<proteinExistence type="inferred from homology"/>
<evidence type="ECO:0000256" key="2">
    <source>
        <dbReference type="ARBA" id="ARBA00022151"/>
    </source>
</evidence>
<dbReference type="InterPro" id="IPR036187">
    <property type="entry name" value="DNA_mismatch_repair_MutS_sf"/>
</dbReference>
<dbReference type="Proteomes" id="UP001174909">
    <property type="component" value="Unassembled WGS sequence"/>
</dbReference>
<dbReference type="PANTHER" id="PTHR11361">
    <property type="entry name" value="DNA MISMATCH REPAIR PROTEIN MUTS FAMILY MEMBER"/>
    <property type="match status" value="1"/>
</dbReference>
<dbReference type="AlphaFoldDB" id="A0AA35SQ91"/>
<dbReference type="InterPro" id="IPR017261">
    <property type="entry name" value="DNA_mismatch_repair_MutS/MSH"/>
</dbReference>
<evidence type="ECO:0000256" key="5">
    <source>
        <dbReference type="ARBA" id="ARBA00022840"/>
    </source>
</evidence>
<feature type="region of interest" description="Disordered" evidence="9">
    <location>
        <begin position="259"/>
        <end position="285"/>
    </location>
</feature>
<dbReference type="InterPro" id="IPR007695">
    <property type="entry name" value="DNA_mismatch_repair_MutS-lik_N"/>
</dbReference>
<dbReference type="PIRSF" id="PIRSF037677">
    <property type="entry name" value="DNA_mis_repair_Msh6"/>
    <property type="match status" value="1"/>
</dbReference>
<reference evidence="11" key="1">
    <citation type="submission" date="2023-03" db="EMBL/GenBank/DDBJ databases">
        <authorList>
            <person name="Steffen K."/>
            <person name="Cardenas P."/>
        </authorList>
    </citation>
    <scope>NUCLEOTIDE SEQUENCE</scope>
</reference>
<dbReference type="Pfam" id="PF05192">
    <property type="entry name" value="MutS_III"/>
    <property type="match status" value="1"/>
</dbReference>
<evidence type="ECO:0000256" key="7">
    <source>
        <dbReference type="ARBA" id="ARBA00023204"/>
    </source>
</evidence>
<accession>A0AA35SQ91</accession>
<dbReference type="PANTHER" id="PTHR11361:SF122">
    <property type="entry name" value="DNA MISMATCH REPAIR PROTEIN MSH3"/>
    <property type="match status" value="1"/>
</dbReference>
<keyword evidence="3" id="KW-0547">Nucleotide-binding</keyword>
<dbReference type="SMART" id="SM00533">
    <property type="entry name" value="MUTSd"/>
    <property type="match status" value="1"/>
</dbReference>
<organism evidence="11 12">
    <name type="scientific">Geodia barretti</name>
    <name type="common">Barrett's horny sponge</name>
    <dbReference type="NCBI Taxonomy" id="519541"/>
    <lineage>
        <taxon>Eukaryota</taxon>
        <taxon>Metazoa</taxon>
        <taxon>Porifera</taxon>
        <taxon>Demospongiae</taxon>
        <taxon>Heteroscleromorpha</taxon>
        <taxon>Tetractinellida</taxon>
        <taxon>Astrophorina</taxon>
        <taxon>Geodiidae</taxon>
        <taxon>Geodia</taxon>
    </lineage>
</organism>
<dbReference type="GO" id="GO:0006312">
    <property type="term" value="P:mitotic recombination"/>
    <property type="evidence" value="ECO:0007669"/>
    <property type="project" value="TreeGrafter"/>
</dbReference>
<feature type="region of interest" description="Disordered" evidence="9">
    <location>
        <begin position="1"/>
        <end position="137"/>
    </location>
</feature>
<comment type="similarity">
    <text evidence="1">Belongs to the DNA mismatch repair MutS family. MSH3 subfamily.</text>
</comment>
<comment type="caution">
    <text evidence="11">The sequence shown here is derived from an EMBL/GenBank/DDBJ whole genome shotgun (WGS) entry which is preliminary data.</text>
</comment>
<feature type="compositionally biased region" description="Basic and acidic residues" evidence="9">
    <location>
        <begin position="13"/>
        <end position="31"/>
    </location>
</feature>
<keyword evidence="6" id="KW-0238">DNA-binding</keyword>
<evidence type="ECO:0000313" key="12">
    <source>
        <dbReference type="Proteomes" id="UP001174909"/>
    </source>
</evidence>
<evidence type="ECO:0000256" key="3">
    <source>
        <dbReference type="ARBA" id="ARBA00022741"/>
    </source>
</evidence>
<dbReference type="Gene3D" id="3.40.1170.10">
    <property type="entry name" value="DNA repair protein MutS, domain I"/>
    <property type="match status" value="1"/>
</dbReference>
<feature type="compositionally biased region" description="Polar residues" evidence="9">
    <location>
        <begin position="39"/>
        <end position="50"/>
    </location>
</feature>
<keyword evidence="12" id="KW-1185">Reference proteome</keyword>
<gene>
    <name evidence="11" type="ORF">GBAR_LOCUS19309</name>
</gene>
<keyword evidence="5" id="KW-0067">ATP-binding</keyword>
<dbReference type="GO" id="GO:0006298">
    <property type="term" value="P:mismatch repair"/>
    <property type="evidence" value="ECO:0007669"/>
    <property type="project" value="InterPro"/>
</dbReference>
<dbReference type="InterPro" id="IPR016151">
    <property type="entry name" value="DNA_mismatch_repair_MutS_N"/>
</dbReference>
<evidence type="ECO:0000256" key="1">
    <source>
        <dbReference type="ARBA" id="ARBA00007094"/>
    </source>
</evidence>
<dbReference type="InterPro" id="IPR007696">
    <property type="entry name" value="DNA_mismatch_repair_MutS_core"/>
</dbReference>
<dbReference type="GO" id="GO:0030983">
    <property type="term" value="F:mismatched DNA binding"/>
    <property type="evidence" value="ECO:0007669"/>
    <property type="project" value="InterPro"/>
</dbReference>
<dbReference type="SUPFAM" id="SSF52540">
    <property type="entry name" value="P-loop containing nucleoside triphosphate hydrolases"/>
    <property type="match status" value="1"/>
</dbReference>
<dbReference type="GO" id="GO:0005634">
    <property type="term" value="C:nucleus"/>
    <property type="evidence" value="ECO:0007669"/>
    <property type="project" value="TreeGrafter"/>
</dbReference>
<keyword evidence="7" id="KW-0234">DNA repair</keyword>
<dbReference type="InterPro" id="IPR036678">
    <property type="entry name" value="MutS_con_dom_sf"/>
</dbReference>
<sequence>MQSSLLRFVQRQGKKETSSNKRPADGDSGNEKKKRRKSGGSTTNLKQFSRQGVPVGGAKDNASTHTEPATFAQPQEEPANDVSTSSRHESAASSAVEEISPLLRSSQRPSVSSTPGRRKSKTNKPEPISTHSPTVSKQYTPLEQQYIAIKAQYPDAILFVECGYKYRFFGEDAEVASKTLNIGCFQDHNFYTASIPVHRLHIHLRRLVAAGHKVGVVKQTETAALKAASDRKSGPFSRELTALYTRTTLLGPDVRPQFASRGRWGGGGGGDRENGDGGGGWGETEVEEEEEGLWMMCVCEQTATAKERKTSGITIGFVAVQPAVGVMVYDQFQDSTSSLSELELRLSHLQPAEILYPSSSSSTLESSGQDERDNSSCHLELEAQGLQKVINLPKCSLSCLSALIHHLKVFKLQQVLKLTSNLELFSAGDRCMKLNSKTLENLEIFQNVEEKSERNTLFWILNHTKTPFGRRLLRKWTTNPLRRVAEVERRQAAVSQLSSSESLSVSLLKKLASRLPDLEKMLCSAYHKKCSPLDFCDLMHHLTDISSQVEALSETALADLQSELLHSIIKEIPRLLRGCSGFLQALNESSAREGCYEDLFANVENYPAVLKEKKCITEVQERLGQHKQRFRRTLAYPKADYRTVSGVQYLVEVKNKDINKVPSDWTRISGTKQVTRFHPPYVLEDVQLLAQHSELLVANAKQAWNEFLSDFGMQYGACKKAVDLLATLDCLLSLAAVAVMPGYVCPRVVDDAVVEIEAGRHPVIDLLLTEGEQFVANDTKMSSSDMRAMIITGPNMGGKSSYIKQVALICIMAQIGSFVPAKSATLGMLDAVYTRMGASDWMFAGKSTFMVELMEASEIMAQATPQSLVILDELGRGTSTHDGMAVAYATLAHFIEEVKSLTLFVTHYPLLAQLERLYPGTAGNFHMSYVEAETTGFPLPPLAKQWMDAVFALIGEGYEKIVFLYQLEQGQAGKSYGLNVAALAGIDPAILKLASEKSRELEAECRRRSKLGSNLLKKKAAASSIISLLGQQELSFDPGTAIHIATHALLSS</sequence>
<evidence type="ECO:0000256" key="4">
    <source>
        <dbReference type="ARBA" id="ARBA00022763"/>
    </source>
</evidence>
<feature type="compositionally biased region" description="Polar residues" evidence="9">
    <location>
        <begin position="103"/>
        <end position="115"/>
    </location>
</feature>
<dbReference type="PROSITE" id="PS00486">
    <property type="entry name" value="DNA_MISMATCH_REPAIR_2"/>
    <property type="match status" value="1"/>
</dbReference>
<dbReference type="SMART" id="SM00534">
    <property type="entry name" value="MUTSac"/>
    <property type="match status" value="1"/>
</dbReference>
<dbReference type="SUPFAM" id="SSF48334">
    <property type="entry name" value="DNA repair protein MutS, domain III"/>
    <property type="match status" value="1"/>
</dbReference>
<dbReference type="Pfam" id="PF00488">
    <property type="entry name" value="MutS_V"/>
    <property type="match status" value="1"/>
</dbReference>
<evidence type="ECO:0000256" key="8">
    <source>
        <dbReference type="ARBA" id="ARBA00073774"/>
    </source>
</evidence>
<evidence type="ECO:0000256" key="6">
    <source>
        <dbReference type="ARBA" id="ARBA00023125"/>
    </source>
</evidence>
<evidence type="ECO:0000259" key="10">
    <source>
        <dbReference type="PROSITE" id="PS00486"/>
    </source>
</evidence>
<dbReference type="InterPro" id="IPR000432">
    <property type="entry name" value="DNA_mismatch_repair_MutS_C"/>
</dbReference>
<evidence type="ECO:0000256" key="9">
    <source>
        <dbReference type="SAM" id="MobiDB-lite"/>
    </source>
</evidence>
<feature type="domain" description="DNA mismatch repair proteins mutS family" evidence="10">
    <location>
        <begin position="867"/>
        <end position="883"/>
    </location>
</feature>
<dbReference type="FunFam" id="1.10.1420.10:FF:000004">
    <property type="entry name" value="DNA mismatch repair protein Msh3"/>
    <property type="match status" value="1"/>
</dbReference>
<dbReference type="SUPFAM" id="SSF55271">
    <property type="entry name" value="DNA repair protein MutS, domain I"/>
    <property type="match status" value="1"/>
</dbReference>
<dbReference type="InterPro" id="IPR045076">
    <property type="entry name" value="MutS"/>
</dbReference>